<dbReference type="SUPFAM" id="SSF56954">
    <property type="entry name" value="Outer membrane efflux proteins (OEP)"/>
    <property type="match status" value="1"/>
</dbReference>
<dbReference type="InterPro" id="IPR003423">
    <property type="entry name" value="OMP_efflux"/>
</dbReference>
<evidence type="ECO:0000256" key="1">
    <source>
        <dbReference type="ARBA" id="ARBA00007613"/>
    </source>
</evidence>
<dbReference type="GO" id="GO:0015562">
    <property type="term" value="F:efflux transmembrane transporter activity"/>
    <property type="evidence" value="ECO:0007669"/>
    <property type="project" value="InterPro"/>
</dbReference>
<evidence type="ECO:0000313" key="2">
    <source>
        <dbReference type="EMBL" id="TCT10234.1"/>
    </source>
</evidence>
<gene>
    <name evidence="2" type="ORF">EDC26_102190</name>
</gene>
<protein>
    <submittedName>
        <fullName evidence="2">Outer membrane protein TolC</fullName>
    </submittedName>
</protein>
<dbReference type="InterPro" id="IPR010131">
    <property type="entry name" value="MdtP/NodT-like"/>
</dbReference>
<sequence length="489" mass="53072">MSAIASVWRDAQNTPEQGAQTRMNAYLFRSLMLTCAVLTGCASYQPKPITPTQLAKHFEQRTLANNALRAYLARRLGHPIKPWPLPRWNREMLTLAAYYYSPALDIARAQWDTSRAGIEVAGAIPNPVLQLPFQYSTVNPGPGRPYTTGLGLDIPIETAHKRGYRIDQASHLSEAARLNIRNEAWKISSEVRNTLLDLFAARKQIAFLTQKIAAQQQIADMAKKREAVGDTAGPDVNLAVLALTRAQADLTTARGASQDARARLASVMGLPIGALESVQLNLDEFECTGAAPPPAEARRAAIFNRADLLGSLAKYEAAEGALQLEIAKQYPDIHIGLGYTYDTGTNKIGFGLAGITLPIFDRNEGGIAQAEAKRSEAAANTAALQDKIINDLDHALDHYRTSLDVLRLSALRLSTAHKQLRSQAASFAAGAIDRPALAQAKADYQTSAIAHLNDVVAAQRAAGALEDAMQRPLSPSVPNWTMTQKEILR</sequence>
<dbReference type="Gene3D" id="1.20.1600.10">
    <property type="entry name" value="Outer membrane efflux proteins (OEP)"/>
    <property type="match status" value="1"/>
</dbReference>
<keyword evidence="3" id="KW-1185">Reference proteome</keyword>
<dbReference type="AlphaFoldDB" id="A0A4R3M9I7"/>
<proteinExistence type="inferred from homology"/>
<evidence type="ECO:0000313" key="3">
    <source>
        <dbReference type="Proteomes" id="UP000295525"/>
    </source>
</evidence>
<organism evidence="2 3">
    <name type="scientific">Paralcaligenes ureilyticus</name>
    <dbReference type="NCBI Taxonomy" id="627131"/>
    <lineage>
        <taxon>Bacteria</taxon>
        <taxon>Pseudomonadati</taxon>
        <taxon>Pseudomonadota</taxon>
        <taxon>Betaproteobacteria</taxon>
        <taxon>Burkholderiales</taxon>
        <taxon>Alcaligenaceae</taxon>
        <taxon>Paralcaligenes</taxon>
    </lineage>
</organism>
<dbReference type="Proteomes" id="UP000295525">
    <property type="component" value="Unassembled WGS sequence"/>
</dbReference>
<dbReference type="EMBL" id="SMAJ01000002">
    <property type="protein sequence ID" value="TCT10234.1"/>
    <property type="molecule type" value="Genomic_DNA"/>
</dbReference>
<dbReference type="Pfam" id="PF02321">
    <property type="entry name" value="OEP"/>
    <property type="match status" value="2"/>
</dbReference>
<comment type="similarity">
    <text evidence="1">Belongs to the outer membrane factor (OMF) (TC 1.B.17) family.</text>
</comment>
<reference evidence="2 3" key="1">
    <citation type="submission" date="2019-03" db="EMBL/GenBank/DDBJ databases">
        <title>Genomic Encyclopedia of Type Strains, Phase IV (KMG-IV): sequencing the most valuable type-strain genomes for metagenomic binning, comparative biology and taxonomic classification.</title>
        <authorList>
            <person name="Goeker M."/>
        </authorList>
    </citation>
    <scope>NUCLEOTIDE SEQUENCE [LARGE SCALE GENOMIC DNA]</scope>
    <source>
        <strain evidence="2 3">DSM 24591</strain>
    </source>
</reference>
<comment type="caution">
    <text evidence="2">The sequence shown here is derived from an EMBL/GenBank/DDBJ whole genome shotgun (WGS) entry which is preliminary data.</text>
</comment>
<dbReference type="PANTHER" id="PTHR30203">
    <property type="entry name" value="OUTER MEMBRANE CATION EFFLUX PROTEIN"/>
    <property type="match status" value="1"/>
</dbReference>
<accession>A0A4R3M9I7</accession>
<dbReference type="PANTHER" id="PTHR30203:SF24">
    <property type="entry name" value="BLR4935 PROTEIN"/>
    <property type="match status" value="1"/>
</dbReference>
<name>A0A4R3M9I7_9BURK</name>